<comment type="subcellular location">
    <subcellularLocation>
        <location evidence="2">Membrane</location>
        <topology evidence="2">Multi-pass membrane protein</topology>
    </subcellularLocation>
</comment>
<feature type="transmembrane region" description="Helical" evidence="8">
    <location>
        <begin position="376"/>
        <end position="395"/>
    </location>
</feature>
<dbReference type="InterPro" id="IPR020846">
    <property type="entry name" value="MFS_dom"/>
</dbReference>
<dbReference type="Gene3D" id="1.20.1250.20">
    <property type="entry name" value="MFS general substrate transporter like domains"/>
    <property type="match status" value="1"/>
</dbReference>
<evidence type="ECO:0000313" key="10">
    <source>
        <dbReference type="EMBL" id="MCL1127237.1"/>
    </source>
</evidence>
<proteinExistence type="inferred from homology"/>
<dbReference type="PANTHER" id="PTHR23504:SF15">
    <property type="entry name" value="MAJOR FACILITATOR SUPERFAMILY (MFS) PROFILE DOMAIN-CONTAINING PROTEIN"/>
    <property type="match status" value="1"/>
</dbReference>
<keyword evidence="7 8" id="KW-0472">Membrane</keyword>
<feature type="transmembrane region" description="Helical" evidence="8">
    <location>
        <begin position="108"/>
        <end position="130"/>
    </location>
</feature>
<dbReference type="InterPro" id="IPR011701">
    <property type="entry name" value="MFS"/>
</dbReference>
<dbReference type="InterPro" id="IPR001958">
    <property type="entry name" value="Tet-R_TetA/multi-R_MdtG-like"/>
</dbReference>
<keyword evidence="11" id="KW-1185">Reference proteome</keyword>
<evidence type="ECO:0000256" key="8">
    <source>
        <dbReference type="SAM" id="Phobius"/>
    </source>
</evidence>
<reference evidence="10 11" key="1">
    <citation type="submission" date="2022-01" db="EMBL/GenBank/DDBJ databases">
        <title>Whole genome-based taxonomy of the Shewanellaceae.</title>
        <authorList>
            <person name="Martin-Rodriguez A.J."/>
        </authorList>
    </citation>
    <scope>NUCLEOTIDE SEQUENCE [LARGE SCALE GENOMIC DNA]</scope>
    <source>
        <strain evidence="10 11">DSM 17177</strain>
    </source>
</reference>
<dbReference type="PRINTS" id="PR01035">
    <property type="entry name" value="TCRTETA"/>
</dbReference>
<feature type="transmembrane region" description="Helical" evidence="8">
    <location>
        <begin position="221"/>
        <end position="242"/>
    </location>
</feature>
<gene>
    <name evidence="10" type="ORF">L2764_22835</name>
</gene>
<comment type="function">
    <text evidence="1">Resistance to tetracycline by an active tetracycline efflux. This is an energy-dependent process that decreases the accumulation of the antibiotic in whole cells. This protein functions as a metal-tetracycline/H(+) antiporter.</text>
</comment>
<evidence type="ECO:0000256" key="2">
    <source>
        <dbReference type="ARBA" id="ARBA00004141"/>
    </source>
</evidence>
<sequence>MNHYLVLTYVLLVTVLSTAGLALPYPILAPLFMSGELNGLNDFMSISPALLLGIALAVYPLGIFIGGAVIGALSDSYGRKKCLVITLFLSVCGYMSSAYAIVNEAYLLFLMARFITGLCEGNVSISRAIALDLGDRLDKTRAMSLIGGAFFLGWLIGPLAGGYLAEYGPEVAFQVAGVAISFCMFFVILVIPETHKVKTNKSFYRLVRSHNSLTLLRYPRIYQLFILQLIFCLGLNAFYEFFPVWLTIEKGYLPYMIGDTMAIMGLSMMLTSVCVVTLLKGWLGMEVSLVSSILMTALFMLVIPFLSDVSMIAAFALTGASIAIYNGLLPAYASDTNQDVGSGALMGLLTATFFLANSVIAILGSIILILSPAFPLFLGSCLILISTLLMMKFIYTHDT</sequence>
<feature type="domain" description="Major facilitator superfamily (MFS) profile" evidence="9">
    <location>
        <begin position="10"/>
        <end position="398"/>
    </location>
</feature>
<dbReference type="PROSITE" id="PS00216">
    <property type="entry name" value="SUGAR_TRANSPORT_1"/>
    <property type="match status" value="1"/>
</dbReference>
<keyword evidence="6 8" id="KW-1133">Transmembrane helix</keyword>
<dbReference type="EMBL" id="JAKIKS010000138">
    <property type="protein sequence ID" value="MCL1127237.1"/>
    <property type="molecule type" value="Genomic_DNA"/>
</dbReference>
<evidence type="ECO:0000259" key="9">
    <source>
        <dbReference type="PROSITE" id="PS50850"/>
    </source>
</evidence>
<dbReference type="Proteomes" id="UP001203423">
    <property type="component" value="Unassembled WGS sequence"/>
</dbReference>
<dbReference type="PROSITE" id="PS50850">
    <property type="entry name" value="MFS"/>
    <property type="match status" value="1"/>
</dbReference>
<comment type="similarity">
    <text evidence="3">Belongs to the major facilitator superfamily. TCR/Tet family.</text>
</comment>
<dbReference type="InterPro" id="IPR036259">
    <property type="entry name" value="MFS_trans_sf"/>
</dbReference>
<protein>
    <submittedName>
        <fullName evidence="10">MFS transporter</fullName>
    </submittedName>
</protein>
<dbReference type="RefSeq" id="WP_248942632.1">
    <property type="nucleotide sequence ID" value="NZ_JAKIKS010000138.1"/>
</dbReference>
<feature type="transmembrane region" description="Helical" evidence="8">
    <location>
        <begin position="262"/>
        <end position="280"/>
    </location>
</feature>
<dbReference type="Pfam" id="PF07690">
    <property type="entry name" value="MFS_1"/>
    <property type="match status" value="1"/>
</dbReference>
<feature type="transmembrane region" description="Helical" evidence="8">
    <location>
        <begin position="345"/>
        <end position="370"/>
    </location>
</feature>
<dbReference type="PANTHER" id="PTHR23504">
    <property type="entry name" value="MAJOR FACILITATOR SUPERFAMILY DOMAIN-CONTAINING PROTEIN 10"/>
    <property type="match status" value="1"/>
</dbReference>
<comment type="caution">
    <text evidence="10">The sequence shown here is derived from an EMBL/GenBank/DDBJ whole genome shotgun (WGS) entry which is preliminary data.</text>
</comment>
<dbReference type="InterPro" id="IPR005829">
    <property type="entry name" value="Sugar_transporter_CS"/>
</dbReference>
<organism evidence="10 11">
    <name type="scientific">Shewanella surugensis</name>
    <dbReference type="NCBI Taxonomy" id="212020"/>
    <lineage>
        <taxon>Bacteria</taxon>
        <taxon>Pseudomonadati</taxon>
        <taxon>Pseudomonadota</taxon>
        <taxon>Gammaproteobacteria</taxon>
        <taxon>Alteromonadales</taxon>
        <taxon>Shewanellaceae</taxon>
        <taxon>Shewanella</taxon>
    </lineage>
</organism>
<evidence type="ECO:0000256" key="4">
    <source>
        <dbReference type="ARBA" id="ARBA00022448"/>
    </source>
</evidence>
<evidence type="ECO:0000256" key="6">
    <source>
        <dbReference type="ARBA" id="ARBA00022989"/>
    </source>
</evidence>
<evidence type="ECO:0000313" key="11">
    <source>
        <dbReference type="Proteomes" id="UP001203423"/>
    </source>
</evidence>
<feature type="transmembrane region" description="Helical" evidence="8">
    <location>
        <begin position="46"/>
        <end position="70"/>
    </location>
</feature>
<name>A0ABT0LHQ7_9GAMM</name>
<keyword evidence="4" id="KW-0813">Transport</keyword>
<dbReference type="SUPFAM" id="SSF103473">
    <property type="entry name" value="MFS general substrate transporter"/>
    <property type="match status" value="1"/>
</dbReference>
<feature type="transmembrane region" description="Helical" evidence="8">
    <location>
        <begin position="312"/>
        <end position="333"/>
    </location>
</feature>
<feature type="transmembrane region" description="Helical" evidence="8">
    <location>
        <begin position="171"/>
        <end position="191"/>
    </location>
</feature>
<evidence type="ECO:0000256" key="7">
    <source>
        <dbReference type="ARBA" id="ARBA00023136"/>
    </source>
</evidence>
<evidence type="ECO:0000256" key="3">
    <source>
        <dbReference type="ARBA" id="ARBA00007520"/>
    </source>
</evidence>
<feature type="transmembrane region" description="Helical" evidence="8">
    <location>
        <begin position="82"/>
        <end position="102"/>
    </location>
</feature>
<evidence type="ECO:0000256" key="5">
    <source>
        <dbReference type="ARBA" id="ARBA00022692"/>
    </source>
</evidence>
<feature type="transmembrane region" description="Helical" evidence="8">
    <location>
        <begin position="142"/>
        <end position="165"/>
    </location>
</feature>
<evidence type="ECO:0000256" key="1">
    <source>
        <dbReference type="ARBA" id="ARBA00003279"/>
    </source>
</evidence>
<feature type="transmembrane region" description="Helical" evidence="8">
    <location>
        <begin position="287"/>
        <end position="306"/>
    </location>
</feature>
<keyword evidence="5 8" id="KW-0812">Transmembrane</keyword>
<accession>A0ABT0LHQ7</accession>